<protein>
    <recommendedName>
        <fullName evidence="9">D-lactate dehydrogenase (cytochrome)</fullName>
        <ecNumber evidence="9">1.1.2.4</ecNumber>
    </recommendedName>
</protein>
<proteinExistence type="inferred from homology"/>
<comment type="catalytic activity">
    <reaction evidence="10">
        <text>(R)-lactate + 2 Fe(III)-[cytochrome c] = 2 Fe(II)-[cytochrome c] + pyruvate + 2 H(+)</text>
        <dbReference type="Rhea" id="RHEA:13521"/>
        <dbReference type="Rhea" id="RHEA-COMP:10350"/>
        <dbReference type="Rhea" id="RHEA-COMP:14399"/>
        <dbReference type="ChEBI" id="CHEBI:15361"/>
        <dbReference type="ChEBI" id="CHEBI:15378"/>
        <dbReference type="ChEBI" id="CHEBI:16004"/>
        <dbReference type="ChEBI" id="CHEBI:29033"/>
        <dbReference type="ChEBI" id="CHEBI:29034"/>
        <dbReference type="EC" id="1.1.2.4"/>
    </reaction>
</comment>
<dbReference type="GO" id="GO:0005739">
    <property type="term" value="C:mitochondrion"/>
    <property type="evidence" value="ECO:0007669"/>
    <property type="project" value="UniProtKB-SubCell"/>
</dbReference>
<name>A0A316YGD1_9BASI</name>
<gene>
    <name evidence="13" type="ORF">FA10DRAFT_268481</name>
</gene>
<feature type="region of interest" description="Disordered" evidence="11">
    <location>
        <begin position="364"/>
        <end position="388"/>
    </location>
</feature>
<keyword evidence="8" id="KW-0496">Mitochondrion</keyword>
<dbReference type="Gene3D" id="3.30.70.2740">
    <property type="match status" value="1"/>
</dbReference>
<dbReference type="AlphaFoldDB" id="A0A316YGD1"/>
<evidence type="ECO:0000256" key="2">
    <source>
        <dbReference type="ARBA" id="ARBA00004173"/>
    </source>
</evidence>
<dbReference type="InParanoid" id="A0A316YGD1"/>
<dbReference type="EMBL" id="KZ819638">
    <property type="protein sequence ID" value="PWN88279.1"/>
    <property type="molecule type" value="Genomic_DNA"/>
</dbReference>
<accession>A0A316YGD1</accession>
<dbReference type="RefSeq" id="XP_025375477.1">
    <property type="nucleotide sequence ID" value="XM_025522350.1"/>
</dbReference>
<dbReference type="InterPro" id="IPR006094">
    <property type="entry name" value="Oxid_FAD_bind_N"/>
</dbReference>
<keyword evidence="4" id="KW-0285">Flavoprotein</keyword>
<dbReference type="InterPro" id="IPR016169">
    <property type="entry name" value="FAD-bd_PCMH_sub2"/>
</dbReference>
<evidence type="ECO:0000256" key="6">
    <source>
        <dbReference type="ARBA" id="ARBA00022946"/>
    </source>
</evidence>
<evidence type="ECO:0000259" key="12">
    <source>
        <dbReference type="PROSITE" id="PS51387"/>
    </source>
</evidence>
<dbReference type="STRING" id="215250.A0A316YGD1"/>
<evidence type="ECO:0000256" key="7">
    <source>
        <dbReference type="ARBA" id="ARBA00023002"/>
    </source>
</evidence>
<dbReference type="PROSITE" id="PS51387">
    <property type="entry name" value="FAD_PCMH"/>
    <property type="match status" value="1"/>
</dbReference>
<reference evidence="13 14" key="1">
    <citation type="journal article" date="2018" name="Mol. Biol. Evol.">
        <title>Broad Genomic Sampling Reveals a Smut Pathogenic Ancestry of the Fungal Clade Ustilaginomycotina.</title>
        <authorList>
            <person name="Kijpornyongpan T."/>
            <person name="Mondo S.J."/>
            <person name="Barry K."/>
            <person name="Sandor L."/>
            <person name="Lee J."/>
            <person name="Lipzen A."/>
            <person name="Pangilinan J."/>
            <person name="LaButti K."/>
            <person name="Hainaut M."/>
            <person name="Henrissat B."/>
            <person name="Grigoriev I.V."/>
            <person name="Spatafora J.W."/>
            <person name="Aime M.C."/>
        </authorList>
    </citation>
    <scope>NUCLEOTIDE SEQUENCE [LARGE SCALE GENOMIC DNA]</scope>
    <source>
        <strain evidence="13 14">MCA 4198</strain>
    </source>
</reference>
<dbReference type="InterPro" id="IPR036318">
    <property type="entry name" value="FAD-bd_PCMH-like_sf"/>
</dbReference>
<keyword evidence="14" id="KW-1185">Reference proteome</keyword>
<dbReference type="SUPFAM" id="SSF56176">
    <property type="entry name" value="FAD-binding/transporter-associated domain-like"/>
    <property type="match status" value="1"/>
</dbReference>
<evidence type="ECO:0000313" key="13">
    <source>
        <dbReference type="EMBL" id="PWN88279.1"/>
    </source>
</evidence>
<dbReference type="InterPro" id="IPR016166">
    <property type="entry name" value="FAD-bd_PCMH"/>
</dbReference>
<dbReference type="GeneID" id="37044266"/>
<dbReference type="PANTHER" id="PTHR11748">
    <property type="entry name" value="D-LACTATE DEHYDROGENASE"/>
    <property type="match status" value="1"/>
</dbReference>
<dbReference type="Proteomes" id="UP000245768">
    <property type="component" value="Unassembled WGS sequence"/>
</dbReference>
<organism evidence="13 14">
    <name type="scientific">Acaromyces ingoldii</name>
    <dbReference type="NCBI Taxonomy" id="215250"/>
    <lineage>
        <taxon>Eukaryota</taxon>
        <taxon>Fungi</taxon>
        <taxon>Dikarya</taxon>
        <taxon>Basidiomycota</taxon>
        <taxon>Ustilaginomycotina</taxon>
        <taxon>Exobasidiomycetes</taxon>
        <taxon>Exobasidiales</taxon>
        <taxon>Cryptobasidiaceae</taxon>
        <taxon>Acaromyces</taxon>
    </lineage>
</organism>
<dbReference type="GO" id="GO:0008720">
    <property type="term" value="F:D-lactate dehydrogenase (NAD+) activity"/>
    <property type="evidence" value="ECO:0007669"/>
    <property type="project" value="TreeGrafter"/>
</dbReference>
<dbReference type="InterPro" id="IPR016171">
    <property type="entry name" value="Vanillyl_alc_oxidase_C-sub2"/>
</dbReference>
<evidence type="ECO:0000313" key="14">
    <source>
        <dbReference type="Proteomes" id="UP000245768"/>
    </source>
</evidence>
<comment type="subcellular location">
    <subcellularLocation>
        <location evidence="2">Mitochondrion</location>
    </subcellularLocation>
</comment>
<dbReference type="GO" id="GO:0004458">
    <property type="term" value="F:D-lactate dehydrogenase (cytochrome) activity"/>
    <property type="evidence" value="ECO:0007669"/>
    <property type="project" value="UniProtKB-EC"/>
</dbReference>
<dbReference type="SUPFAM" id="SSF55103">
    <property type="entry name" value="FAD-linked oxidases, C-terminal domain"/>
    <property type="match status" value="1"/>
</dbReference>
<feature type="compositionally biased region" description="Low complexity" evidence="11">
    <location>
        <begin position="369"/>
        <end position="384"/>
    </location>
</feature>
<dbReference type="Gene3D" id="1.10.45.10">
    <property type="entry name" value="Vanillyl-alcohol Oxidase, Chain A, domain 4"/>
    <property type="match status" value="1"/>
</dbReference>
<evidence type="ECO:0000256" key="3">
    <source>
        <dbReference type="ARBA" id="ARBA00008000"/>
    </source>
</evidence>
<keyword evidence="5" id="KW-0274">FAD</keyword>
<dbReference type="GO" id="GO:0071949">
    <property type="term" value="F:FAD binding"/>
    <property type="evidence" value="ECO:0007669"/>
    <property type="project" value="InterPro"/>
</dbReference>
<evidence type="ECO:0000256" key="8">
    <source>
        <dbReference type="ARBA" id="ARBA00023128"/>
    </source>
</evidence>
<evidence type="ECO:0000256" key="4">
    <source>
        <dbReference type="ARBA" id="ARBA00022630"/>
    </source>
</evidence>
<sequence>MASSLARTGRALARRPGCIARPSPTRLVVAPGRARQASSRALPSQQSVSWQTLITSVLVAAAAAGGLSAYLLRQPQSASATPKKERDLEGYLAELAQEHGFGESQIVTDASDLDTHGKSPWSYHPAHNPSAVVYPERIEQVQALVRLAHRYGITLVPFAGGTSLEAHWATPEHGRDGKRKRTVVSVDFALMDRIGDVNVDDGDVEVEAGVKYEDLNDHLKSLGIPLFFPVDPGPGAAIGGMMATGGSGTGAVRYGTMKGDYVLNATVVLPNGEVIKTRSRARKSSAGPDLTKLFLGSEGCLGFIVKATLRLAPLLPTSIAVVPFPSVRDACSAAQNILAQGVGVQCIELLDDTMLQVINRATAANDGPSTSTSTTSSSSSSSSSKGEIRHLEKPSLFIKLQGNDVHRREDERRVRAIAAKWGCRDRDIKVTHDEASNEALWRARKIALWSAIEGAPGGGQGKKCWTTDVCVPISKMADLFEWVRQETTKNNLFGPLVGHVGDGNAHSLIVFQDGDEAEFKRVQAFVHRMVDSAHELEGTCTGEHGIGRGKRMYLKRELGEGSLQLLHSLKDIIDPSGIMNPGALLYEDAAEEEAEKEEVDSIHAEQH</sequence>
<dbReference type="OrthoDB" id="7786253at2759"/>
<evidence type="ECO:0000256" key="11">
    <source>
        <dbReference type="SAM" id="MobiDB-lite"/>
    </source>
</evidence>
<dbReference type="Pfam" id="PF01565">
    <property type="entry name" value="FAD_binding_4"/>
    <property type="match status" value="1"/>
</dbReference>
<evidence type="ECO:0000256" key="10">
    <source>
        <dbReference type="ARBA" id="ARBA00051436"/>
    </source>
</evidence>
<evidence type="ECO:0000256" key="9">
    <source>
        <dbReference type="ARBA" id="ARBA00038897"/>
    </source>
</evidence>
<keyword evidence="6" id="KW-0809">Transit peptide</keyword>
<dbReference type="EC" id="1.1.2.4" evidence="9"/>
<evidence type="ECO:0000256" key="1">
    <source>
        <dbReference type="ARBA" id="ARBA00001974"/>
    </source>
</evidence>
<dbReference type="Gene3D" id="3.30.465.10">
    <property type="match status" value="1"/>
</dbReference>
<dbReference type="PANTHER" id="PTHR11748:SF111">
    <property type="entry name" value="D-LACTATE DEHYDROGENASE, MITOCHONDRIAL-RELATED"/>
    <property type="match status" value="1"/>
</dbReference>
<feature type="domain" description="FAD-binding PCMH-type" evidence="12">
    <location>
        <begin position="125"/>
        <end position="314"/>
    </location>
</feature>
<dbReference type="FunFam" id="1.10.45.10:FF:000001">
    <property type="entry name" value="D-lactate dehydrogenase mitochondrial"/>
    <property type="match status" value="1"/>
</dbReference>
<comment type="cofactor">
    <cofactor evidence="1">
        <name>FAD</name>
        <dbReference type="ChEBI" id="CHEBI:57692"/>
    </cofactor>
</comment>
<dbReference type="GO" id="GO:1903457">
    <property type="term" value="P:lactate catabolic process"/>
    <property type="evidence" value="ECO:0007669"/>
    <property type="project" value="TreeGrafter"/>
</dbReference>
<dbReference type="FunFam" id="3.30.70.2740:FF:000001">
    <property type="entry name" value="D-lactate dehydrogenase mitochondrial"/>
    <property type="match status" value="1"/>
</dbReference>
<evidence type="ECO:0000256" key="5">
    <source>
        <dbReference type="ARBA" id="ARBA00022827"/>
    </source>
</evidence>
<keyword evidence="7" id="KW-0560">Oxidoreductase</keyword>
<comment type="similarity">
    <text evidence="3">Belongs to the FAD-binding oxidoreductase/transferase type 4 family.</text>
</comment>
<dbReference type="Pfam" id="PF02913">
    <property type="entry name" value="FAD-oxidase_C"/>
    <property type="match status" value="1"/>
</dbReference>
<dbReference type="InterPro" id="IPR016164">
    <property type="entry name" value="FAD-linked_Oxase-like_C"/>
</dbReference>
<dbReference type="InterPro" id="IPR004113">
    <property type="entry name" value="FAD-bd_oxidored_4_C"/>
</dbReference>